<dbReference type="InterPro" id="IPR000182">
    <property type="entry name" value="GNAT_dom"/>
</dbReference>
<dbReference type="GO" id="GO:0008999">
    <property type="term" value="F:protein-N-terminal-alanine acetyltransferase activity"/>
    <property type="evidence" value="ECO:0007669"/>
    <property type="project" value="TreeGrafter"/>
</dbReference>
<dbReference type="PROSITE" id="PS51186">
    <property type="entry name" value="GNAT"/>
    <property type="match status" value="1"/>
</dbReference>
<dbReference type="InterPro" id="IPR051908">
    <property type="entry name" value="Ribosomal_N-acetyltransferase"/>
</dbReference>
<dbReference type="PANTHER" id="PTHR43441:SF11">
    <property type="entry name" value="RIBOSOMAL-PROTEIN-SERINE ACETYLTRANSFERASE"/>
    <property type="match status" value="1"/>
</dbReference>
<feature type="domain" description="N-acetyltransferase" evidence="1">
    <location>
        <begin position="30"/>
        <end position="193"/>
    </location>
</feature>
<dbReference type="InterPro" id="IPR016181">
    <property type="entry name" value="Acyl_CoA_acyltransferase"/>
</dbReference>
<sequence length="210" mass="24043">MSHLFPDTIETDRLRLERLSSETVDPLAYYRICDSDPAIDDVTRHTPWDPHETPNETLEFLENREDAWNESRSADYVIRPLDSQGEADEIAGTCGLGVDWAKRTGDLGIWLRERFWGQGYSGERADALVTLAFDRLDLEVVSVLVQADNERSLRACDRYVERLGGSRDCRLRNWWTMAVDEPADAIRYTITRASYDPGKRRSAVSLEASR</sequence>
<dbReference type="PANTHER" id="PTHR43441">
    <property type="entry name" value="RIBOSOMAL-PROTEIN-SERINE ACETYLTRANSFERASE"/>
    <property type="match status" value="1"/>
</dbReference>
<evidence type="ECO:0000259" key="1">
    <source>
        <dbReference type="PROSITE" id="PS51186"/>
    </source>
</evidence>
<dbReference type="Proteomes" id="UP001056855">
    <property type="component" value="Chromosome"/>
</dbReference>
<gene>
    <name evidence="2" type="ORF">NGM29_16145</name>
</gene>
<keyword evidence="3" id="KW-1185">Reference proteome</keyword>
<proteinExistence type="predicted"/>
<evidence type="ECO:0000313" key="3">
    <source>
        <dbReference type="Proteomes" id="UP001056855"/>
    </source>
</evidence>
<evidence type="ECO:0000313" key="2">
    <source>
        <dbReference type="EMBL" id="UTF53282.1"/>
    </source>
</evidence>
<dbReference type="GO" id="GO:0005737">
    <property type="term" value="C:cytoplasm"/>
    <property type="evidence" value="ECO:0007669"/>
    <property type="project" value="TreeGrafter"/>
</dbReference>
<dbReference type="Gene3D" id="3.40.630.30">
    <property type="match status" value="1"/>
</dbReference>
<dbReference type="KEGG" id="sawl:NGM29_16145"/>
<accession>A0A9E7N7T3</accession>
<protein>
    <submittedName>
        <fullName evidence="2">GNAT family N-acetyltransferase</fullName>
    </submittedName>
</protein>
<dbReference type="EMBL" id="CP100355">
    <property type="protein sequence ID" value="UTF53282.1"/>
    <property type="molecule type" value="Genomic_DNA"/>
</dbReference>
<dbReference type="GeneID" id="73291609"/>
<name>A0A9E7N7T3_9EURY</name>
<reference evidence="2" key="1">
    <citation type="submission" date="2022-06" db="EMBL/GenBank/DDBJ databases">
        <title>Diverse halophilic archaea isolated from saline environments.</title>
        <authorList>
            <person name="Cui H.-L."/>
        </authorList>
    </citation>
    <scope>NUCLEOTIDE SEQUENCE</scope>
    <source>
        <strain evidence="2">WLHS1</strain>
    </source>
</reference>
<dbReference type="GO" id="GO:1990189">
    <property type="term" value="F:protein N-terminal-serine acetyltransferase activity"/>
    <property type="evidence" value="ECO:0007669"/>
    <property type="project" value="TreeGrafter"/>
</dbReference>
<dbReference type="SUPFAM" id="SSF55729">
    <property type="entry name" value="Acyl-CoA N-acyltransferases (Nat)"/>
    <property type="match status" value="1"/>
</dbReference>
<organism evidence="2 3">
    <name type="scientific">Natronosalvus rutilus</name>
    <dbReference type="NCBI Taxonomy" id="2953753"/>
    <lineage>
        <taxon>Archaea</taxon>
        <taxon>Methanobacteriati</taxon>
        <taxon>Methanobacteriota</taxon>
        <taxon>Stenosarchaea group</taxon>
        <taxon>Halobacteria</taxon>
        <taxon>Halobacteriales</taxon>
        <taxon>Natrialbaceae</taxon>
        <taxon>Natronosalvus</taxon>
    </lineage>
</organism>
<dbReference type="AlphaFoldDB" id="A0A9E7N7T3"/>
<dbReference type="RefSeq" id="WP_254157604.1">
    <property type="nucleotide sequence ID" value="NZ_CP100355.1"/>
</dbReference>
<dbReference type="Pfam" id="PF13302">
    <property type="entry name" value="Acetyltransf_3"/>
    <property type="match status" value="1"/>
</dbReference>